<sequence>MKRVFLIMLIFFLLLTGCTPISNNRLKVDNVTIGYGFSSYAMFGADQRIVDNLLSHFNSLSFERTSQQMDPATAFHVYFSYKGKGVKSFWVDKYGVFWLDGKTECFKVSSGGLNYQYLKAVYEDSQNISARQAVQGRVRGEHL</sequence>
<evidence type="ECO:0000313" key="1">
    <source>
        <dbReference type="EMBL" id="EHQ89487.1"/>
    </source>
</evidence>
<evidence type="ECO:0008006" key="3">
    <source>
        <dbReference type="Google" id="ProtNLM"/>
    </source>
</evidence>
<dbReference type="eggNOG" id="ENOG5033V0J">
    <property type="taxonomic scope" value="Bacteria"/>
</dbReference>
<dbReference type="AlphaFoldDB" id="H5Y3U9"/>
<dbReference type="Proteomes" id="UP000005104">
    <property type="component" value="Chromosome"/>
</dbReference>
<organism evidence="1 2">
    <name type="scientific">Desulfosporosinus youngiae DSM 17734</name>
    <dbReference type="NCBI Taxonomy" id="768710"/>
    <lineage>
        <taxon>Bacteria</taxon>
        <taxon>Bacillati</taxon>
        <taxon>Bacillota</taxon>
        <taxon>Clostridia</taxon>
        <taxon>Eubacteriales</taxon>
        <taxon>Desulfitobacteriaceae</taxon>
        <taxon>Desulfosporosinus</taxon>
    </lineage>
</organism>
<gene>
    <name evidence="1" type="ORF">DesyoDRAFT_2411</name>
</gene>
<name>H5Y3U9_9FIRM</name>
<dbReference type="RefSeq" id="WP_007783200.1">
    <property type="nucleotide sequence ID" value="NZ_CM001441.1"/>
</dbReference>
<dbReference type="PROSITE" id="PS51257">
    <property type="entry name" value="PROKAR_LIPOPROTEIN"/>
    <property type="match status" value="1"/>
</dbReference>
<dbReference type="EMBL" id="CM001441">
    <property type="protein sequence ID" value="EHQ89487.1"/>
    <property type="molecule type" value="Genomic_DNA"/>
</dbReference>
<reference evidence="1 2" key="1">
    <citation type="submission" date="2011-11" db="EMBL/GenBank/DDBJ databases">
        <title>The Noncontiguous Finished genome of Desulfosporosinus youngiae DSM 17734.</title>
        <authorList>
            <consortium name="US DOE Joint Genome Institute (JGI-PGF)"/>
            <person name="Lucas S."/>
            <person name="Han J."/>
            <person name="Lapidus A."/>
            <person name="Cheng J.-F."/>
            <person name="Goodwin L."/>
            <person name="Pitluck S."/>
            <person name="Peters L."/>
            <person name="Ovchinnikova G."/>
            <person name="Lu M."/>
            <person name="Land M.L."/>
            <person name="Hauser L."/>
            <person name="Pester M."/>
            <person name="Spring S."/>
            <person name="Ollivier B."/>
            <person name="Rattei T."/>
            <person name="Klenk H.-P."/>
            <person name="Wagner M."/>
            <person name="Loy A."/>
            <person name="Woyke T.J."/>
        </authorList>
    </citation>
    <scope>NUCLEOTIDE SEQUENCE [LARGE SCALE GENOMIC DNA]</scope>
    <source>
        <strain evidence="1 2">DSM 17734</strain>
    </source>
</reference>
<dbReference type="OrthoDB" id="2084459at2"/>
<dbReference type="STRING" id="768710.DesyoDRAFT_2411"/>
<dbReference type="HOGENOM" id="CLU_1803051_0_0_9"/>
<protein>
    <recommendedName>
        <fullName evidence="3">Lipoprotein</fullName>
    </recommendedName>
</protein>
<keyword evidence="2" id="KW-1185">Reference proteome</keyword>
<evidence type="ECO:0000313" key="2">
    <source>
        <dbReference type="Proteomes" id="UP000005104"/>
    </source>
</evidence>
<proteinExistence type="predicted"/>
<accession>H5Y3U9</accession>